<evidence type="ECO:0000313" key="4">
    <source>
        <dbReference type="EMBL" id="MQN77887.1"/>
    </source>
</evidence>
<dbReference type="Proteomes" id="UP000423156">
    <property type="component" value="Unassembled WGS sequence"/>
</dbReference>
<reference evidence="4" key="3">
    <citation type="submission" date="2022-12" db="EMBL/GenBank/DDBJ databases">
        <title>Distinct polysaccharide growth profiles of human intestinal Prevotella copri isolates.</title>
        <authorList>
            <person name="Fehlner-Peach H."/>
            <person name="Magnabosco C."/>
            <person name="Raghavan V."/>
            <person name="Scher J.U."/>
            <person name="Tett A."/>
            <person name="Cox L.M."/>
            <person name="Gottsegen C."/>
            <person name="Watters A."/>
            <person name="Wiltshire- Gordon J.D."/>
            <person name="Segata N."/>
            <person name="Bonneau R."/>
            <person name="Littman D.R."/>
        </authorList>
    </citation>
    <scope>NUCLEOTIDE SEQUENCE</scope>
    <source>
        <strain evidence="4">BU41712</strain>
    </source>
</reference>
<dbReference type="Gene3D" id="1.25.40.10">
    <property type="entry name" value="Tetratricopeptide repeat domain"/>
    <property type="match status" value="1"/>
</dbReference>
<comment type="caution">
    <text evidence="4">The sequence shown here is derived from an EMBL/GenBank/DDBJ whole genome shotgun (WGS) entry which is preliminary data.</text>
</comment>
<evidence type="ECO:0000313" key="3">
    <source>
        <dbReference type="EMBL" id="MBV3409310.1"/>
    </source>
</evidence>
<gene>
    <name evidence="4" type="ORF">F7D71_08460</name>
    <name evidence="3" type="ORF">KSW80_13025</name>
</gene>
<dbReference type="GO" id="GO:0006355">
    <property type="term" value="P:regulation of DNA-templated transcription"/>
    <property type="evidence" value="ECO:0007669"/>
    <property type="project" value="InterPro"/>
</dbReference>
<dbReference type="Proteomes" id="UP001196316">
    <property type="component" value="Unassembled WGS sequence"/>
</dbReference>
<dbReference type="PROSITE" id="PS51257">
    <property type="entry name" value="PROKAR_LIPOPROTEIN"/>
    <property type="match status" value="1"/>
</dbReference>
<dbReference type="SMART" id="SM00028">
    <property type="entry name" value="TPR"/>
    <property type="match status" value="2"/>
</dbReference>
<feature type="transmembrane region" description="Helical" evidence="2">
    <location>
        <begin position="379"/>
        <end position="396"/>
    </location>
</feature>
<evidence type="ECO:0008006" key="6">
    <source>
        <dbReference type="Google" id="ProtNLM"/>
    </source>
</evidence>
<dbReference type="SUPFAM" id="SSF46894">
    <property type="entry name" value="C-terminal effector domain of the bipartite response regulators"/>
    <property type="match status" value="1"/>
</dbReference>
<dbReference type="SUPFAM" id="SSF48452">
    <property type="entry name" value="TPR-like"/>
    <property type="match status" value="1"/>
</dbReference>
<dbReference type="AlphaFoldDB" id="A0AA90UR46"/>
<dbReference type="InterPro" id="IPR011990">
    <property type="entry name" value="TPR-like_helical_dom_sf"/>
</dbReference>
<organism evidence="4 5">
    <name type="scientific">Segatella copri</name>
    <dbReference type="NCBI Taxonomy" id="165179"/>
    <lineage>
        <taxon>Bacteria</taxon>
        <taxon>Pseudomonadati</taxon>
        <taxon>Bacteroidota</taxon>
        <taxon>Bacteroidia</taxon>
        <taxon>Bacteroidales</taxon>
        <taxon>Prevotellaceae</taxon>
        <taxon>Segatella</taxon>
    </lineage>
</organism>
<keyword evidence="2" id="KW-1133">Transmembrane helix</keyword>
<evidence type="ECO:0000313" key="5">
    <source>
        <dbReference type="Proteomes" id="UP000423156"/>
    </source>
</evidence>
<name>A0AA90UR46_9BACT</name>
<sequence>MKRRKLILLRYSVFFTLLYILVGCTGNRVQMQRLQVIDSLMEPHPQAAYDSLCRFDSLEMGNAPRKVAMKCRMLMAKAQNKLYLQLSADTKFQEVVDYYDSWGTDNEKMQAYYLLGCVYRDQKDAPKAMMSYKKAVECADTLSKECDYSTLSKVYGQMADIYRFQYLHKEAIGCEQKYGYYAARVKDNVSFIQSFDFIANEYLGLGDTLKAIEQTQKCHELFKMHGMQKLAAKILPTLIYIYLQRSQYNEARCYMDIYEKESGLFNREGNIQEKYEHYYKLKGMFYLGVNRIDSAEYYYRKLGRYGFKYETAQGLLAIYRICLNSDSIKKYSVLCEQEMDKILNGTQANAVVQAASLYDYSRLQQKINKEKLSKVRNKYLTILFVFILSLVFIILVRHYKRIKRKMAEELNKANKDYVMIAQKMKKACEDLKMLQVDKEAFIQQKQEEVSSLQATLHKYKEKYDLLDLADKNNALLASDVVVRFKEMATQKRNGKKAQENDWQELRLIFQQKLPLLFEKMRTSKLSPQELKVCMLVYLTMDNTEVATLIDTTTKTVNNAKQKVNNKIFGDKSASSLYKNLLKV</sequence>
<dbReference type="GO" id="GO:0003677">
    <property type="term" value="F:DNA binding"/>
    <property type="evidence" value="ECO:0007669"/>
    <property type="project" value="InterPro"/>
</dbReference>
<protein>
    <recommendedName>
        <fullName evidence="6">Tetratricopeptide repeat protein</fullName>
    </recommendedName>
</protein>
<dbReference type="PROSITE" id="PS50005">
    <property type="entry name" value="TPR"/>
    <property type="match status" value="1"/>
</dbReference>
<proteinExistence type="predicted"/>
<dbReference type="RefSeq" id="WP_153092930.1">
    <property type="nucleotide sequence ID" value="NZ_JAHOEK010000047.1"/>
</dbReference>
<dbReference type="EMBL" id="JAHOEP010000045">
    <property type="protein sequence ID" value="MBV3409310.1"/>
    <property type="molecule type" value="Genomic_DNA"/>
</dbReference>
<reference evidence="5" key="1">
    <citation type="submission" date="2019-09" db="EMBL/GenBank/DDBJ databases">
        <title>Distinct polysaccharide growth profiles of human intestinal Prevotella copri isolates.</title>
        <authorList>
            <person name="Fehlner-Peach H."/>
            <person name="Magnabosco C."/>
            <person name="Raghavan V."/>
            <person name="Scher J.U."/>
            <person name="Tett A."/>
            <person name="Cox L.M."/>
            <person name="Gottsegen C."/>
            <person name="Watters A."/>
            <person name="Wiltshire- Gordon J.D."/>
            <person name="Segata N."/>
            <person name="Bonneau R."/>
            <person name="Littman D.R."/>
        </authorList>
    </citation>
    <scope>NUCLEOTIDE SEQUENCE [LARGE SCALE GENOMIC DNA]</scope>
    <source>
        <strain evidence="5">BU41712</strain>
    </source>
</reference>
<keyword evidence="1" id="KW-0802">TPR repeat</keyword>
<dbReference type="InterPro" id="IPR019734">
    <property type="entry name" value="TPR_rpt"/>
</dbReference>
<evidence type="ECO:0000256" key="1">
    <source>
        <dbReference type="PROSITE-ProRule" id="PRU00339"/>
    </source>
</evidence>
<accession>A0AA90UR46</accession>
<feature type="repeat" description="TPR" evidence="1">
    <location>
        <begin position="109"/>
        <end position="142"/>
    </location>
</feature>
<dbReference type="EMBL" id="VZBZ01000110">
    <property type="protein sequence ID" value="MQN77887.1"/>
    <property type="molecule type" value="Genomic_DNA"/>
</dbReference>
<reference evidence="3" key="2">
    <citation type="submission" date="2021-06" db="EMBL/GenBank/DDBJ databases">
        <title>Collection of gut derived symbiotic bacterial strains cultured from healthy donors.</title>
        <authorList>
            <person name="Lin H."/>
            <person name="Littmann E."/>
            <person name="Pamer E.G."/>
        </authorList>
    </citation>
    <scope>NUCLEOTIDE SEQUENCE</scope>
    <source>
        <strain evidence="3">MSK.21.60</strain>
    </source>
</reference>
<keyword evidence="2" id="KW-0472">Membrane</keyword>
<dbReference type="InterPro" id="IPR016032">
    <property type="entry name" value="Sig_transdc_resp-reg_C-effctor"/>
</dbReference>
<evidence type="ECO:0000256" key="2">
    <source>
        <dbReference type="SAM" id="Phobius"/>
    </source>
</evidence>
<keyword evidence="2" id="KW-0812">Transmembrane</keyword>